<protein>
    <submittedName>
        <fullName evidence="8">Aromatic ring-hydroxylating dioxygenase subunit alpha</fullName>
        <ecNumber evidence="8">1.14.13.-</ecNumber>
    </submittedName>
</protein>
<sequence length="419" mass="48163">MPHFPKPAPGSWTEHYAELGTAGISYDDCVSPEFYSAEQEAIFRRAWLNVGRVEDLARTGSYFTKELEVARTSIIVVRDREGRVRAFHNVCRHRGNKLVWNDFPREETSGTCRQFTCKYHAWRYDLDGSLAFVQQEDEFFDLDKADYGLMPVHCEVWAGFVFVNLAEEPEQSLRDYLGPMITPLEGYPFERMTDQYVFSANVDCNWKVFLDAFQEYYHVPVLHSQEATPAARPKIKGFEAPHYQIDGPHRMVTTNGAPRRTWPAEFQYPIEIATRSGLFGPWNEPELGPDLPVNPGGVDKWGMDNYQIFPNTEILMWASGWYLTYTYWPTSHNTHRFEGRLYFPPARTASDRAAQECAVVMFKEFALQDAGTLTGTQQGLEARAVGHNFPLNDQEILVRHFHKAVADRVADYERTKTGV</sequence>
<dbReference type="CDD" id="cd00680">
    <property type="entry name" value="RHO_alpha_C"/>
    <property type="match status" value="1"/>
</dbReference>
<keyword evidence="4 8" id="KW-0560">Oxidoreductase</keyword>
<dbReference type="Pfam" id="PF00848">
    <property type="entry name" value="Ring_hydroxyl_A"/>
    <property type="match status" value="1"/>
</dbReference>
<dbReference type="CDD" id="cd03469">
    <property type="entry name" value="Rieske_RO_Alpha_N"/>
    <property type="match status" value="1"/>
</dbReference>
<evidence type="ECO:0000313" key="8">
    <source>
        <dbReference type="EMBL" id="MFC4376260.1"/>
    </source>
</evidence>
<evidence type="ECO:0000256" key="4">
    <source>
        <dbReference type="ARBA" id="ARBA00023002"/>
    </source>
</evidence>
<dbReference type="PRINTS" id="PR00090">
    <property type="entry name" value="RNGDIOXGNASE"/>
</dbReference>
<dbReference type="PANTHER" id="PTHR43756:SF5">
    <property type="entry name" value="CHOLINE MONOOXYGENASE, CHLOROPLASTIC"/>
    <property type="match status" value="1"/>
</dbReference>
<dbReference type="InterPro" id="IPR036922">
    <property type="entry name" value="Rieske_2Fe-2S_sf"/>
</dbReference>
<dbReference type="PROSITE" id="PS51296">
    <property type="entry name" value="RIESKE"/>
    <property type="match status" value="1"/>
</dbReference>
<comment type="caution">
    <text evidence="8">The sequence shown here is derived from an EMBL/GenBank/DDBJ whole genome shotgun (WGS) entry which is preliminary data.</text>
</comment>
<evidence type="ECO:0000256" key="1">
    <source>
        <dbReference type="ARBA" id="ARBA00001962"/>
    </source>
</evidence>
<dbReference type="EMBL" id="JBHSDL010000025">
    <property type="protein sequence ID" value="MFC4376260.1"/>
    <property type="molecule type" value="Genomic_DNA"/>
</dbReference>
<evidence type="ECO:0000313" key="9">
    <source>
        <dbReference type="Proteomes" id="UP001595844"/>
    </source>
</evidence>
<dbReference type="EC" id="1.14.13.-" evidence="8"/>
<keyword evidence="6" id="KW-0411">Iron-sulfur</keyword>
<organism evidence="8 9">
    <name type="scientific">Nocardia halotolerans</name>
    <dbReference type="NCBI Taxonomy" id="1755878"/>
    <lineage>
        <taxon>Bacteria</taxon>
        <taxon>Bacillati</taxon>
        <taxon>Actinomycetota</taxon>
        <taxon>Actinomycetes</taxon>
        <taxon>Mycobacteriales</taxon>
        <taxon>Nocardiaceae</taxon>
        <taxon>Nocardia</taxon>
    </lineage>
</organism>
<dbReference type="SUPFAM" id="SSF50022">
    <property type="entry name" value="ISP domain"/>
    <property type="match status" value="1"/>
</dbReference>
<dbReference type="Pfam" id="PF00355">
    <property type="entry name" value="Rieske"/>
    <property type="match status" value="1"/>
</dbReference>
<dbReference type="GO" id="GO:0051213">
    <property type="term" value="F:dioxygenase activity"/>
    <property type="evidence" value="ECO:0007669"/>
    <property type="project" value="UniProtKB-KW"/>
</dbReference>
<evidence type="ECO:0000256" key="3">
    <source>
        <dbReference type="ARBA" id="ARBA00022723"/>
    </source>
</evidence>
<dbReference type="RefSeq" id="WP_378564676.1">
    <property type="nucleotide sequence ID" value="NZ_JBHSDL010000025.1"/>
</dbReference>
<dbReference type="Gene3D" id="3.90.380.10">
    <property type="entry name" value="Naphthalene 1,2-dioxygenase Alpha Subunit, Chain A, domain 1"/>
    <property type="match status" value="1"/>
</dbReference>
<dbReference type="Gene3D" id="2.102.10.10">
    <property type="entry name" value="Rieske [2Fe-2S] iron-sulphur domain"/>
    <property type="match status" value="1"/>
</dbReference>
<dbReference type="SUPFAM" id="SSF55961">
    <property type="entry name" value="Bet v1-like"/>
    <property type="match status" value="1"/>
</dbReference>
<keyword evidence="8" id="KW-0223">Dioxygenase</keyword>
<dbReference type="PANTHER" id="PTHR43756">
    <property type="entry name" value="CHOLINE MONOOXYGENASE, CHLOROPLASTIC"/>
    <property type="match status" value="1"/>
</dbReference>
<reference evidence="9" key="1">
    <citation type="journal article" date="2019" name="Int. J. Syst. Evol. Microbiol.">
        <title>The Global Catalogue of Microorganisms (GCM) 10K type strain sequencing project: providing services to taxonomists for standard genome sequencing and annotation.</title>
        <authorList>
            <consortium name="The Broad Institute Genomics Platform"/>
            <consortium name="The Broad Institute Genome Sequencing Center for Infectious Disease"/>
            <person name="Wu L."/>
            <person name="Ma J."/>
        </authorList>
    </citation>
    <scope>NUCLEOTIDE SEQUENCE [LARGE SCALE GENOMIC DNA]</scope>
    <source>
        <strain evidence="9">IBRC-M 10490</strain>
    </source>
</reference>
<proteinExistence type="predicted"/>
<gene>
    <name evidence="8" type="ORF">ACFO5K_19360</name>
</gene>
<keyword evidence="2" id="KW-0001">2Fe-2S</keyword>
<keyword evidence="9" id="KW-1185">Reference proteome</keyword>
<dbReference type="Proteomes" id="UP001595844">
    <property type="component" value="Unassembled WGS sequence"/>
</dbReference>
<evidence type="ECO:0000256" key="5">
    <source>
        <dbReference type="ARBA" id="ARBA00023004"/>
    </source>
</evidence>
<feature type="domain" description="Rieske" evidence="7">
    <location>
        <begin position="47"/>
        <end position="163"/>
    </location>
</feature>
<keyword evidence="3" id="KW-0479">Metal-binding</keyword>
<evidence type="ECO:0000256" key="2">
    <source>
        <dbReference type="ARBA" id="ARBA00022714"/>
    </source>
</evidence>
<name>A0ABV8VJK5_9NOCA</name>
<dbReference type="InterPro" id="IPR001663">
    <property type="entry name" value="Rng_hydr_dOase-A"/>
</dbReference>
<dbReference type="InterPro" id="IPR015879">
    <property type="entry name" value="Ring_hydroxy_dOase_asu_C_dom"/>
</dbReference>
<evidence type="ECO:0000256" key="6">
    <source>
        <dbReference type="ARBA" id="ARBA00023014"/>
    </source>
</evidence>
<keyword evidence="5" id="KW-0408">Iron</keyword>
<dbReference type="InterPro" id="IPR017941">
    <property type="entry name" value="Rieske_2Fe-2S"/>
</dbReference>
<comment type="cofactor">
    <cofactor evidence="1">
        <name>Fe cation</name>
        <dbReference type="ChEBI" id="CHEBI:24875"/>
    </cofactor>
</comment>
<evidence type="ECO:0000259" key="7">
    <source>
        <dbReference type="PROSITE" id="PS51296"/>
    </source>
</evidence>
<accession>A0ABV8VJK5</accession>